<evidence type="ECO:0000256" key="2">
    <source>
        <dbReference type="ARBA" id="ARBA00023015"/>
    </source>
</evidence>
<dbReference type="GO" id="GO:0003700">
    <property type="term" value="F:DNA-binding transcription factor activity"/>
    <property type="evidence" value="ECO:0007669"/>
    <property type="project" value="InterPro"/>
</dbReference>
<keyword evidence="2" id="KW-0805">Transcription regulation</keyword>
<keyword evidence="4" id="KW-0804">Transcription</keyword>
<evidence type="ECO:0000256" key="4">
    <source>
        <dbReference type="ARBA" id="ARBA00023163"/>
    </source>
</evidence>
<evidence type="ECO:0000313" key="6">
    <source>
        <dbReference type="EMBL" id="MBC2887795.1"/>
    </source>
</evidence>
<organism evidence="6 7">
    <name type="scientific">Gordonibacter massiliensis</name>
    <name type="common">ex Traore et al. 2017</name>
    <dbReference type="NCBI Taxonomy" id="1841863"/>
    <lineage>
        <taxon>Bacteria</taxon>
        <taxon>Bacillati</taxon>
        <taxon>Actinomycetota</taxon>
        <taxon>Coriobacteriia</taxon>
        <taxon>Eggerthellales</taxon>
        <taxon>Eggerthellaceae</taxon>
        <taxon>Gordonibacter</taxon>
    </lineage>
</organism>
<dbReference type="Proteomes" id="UP000587396">
    <property type="component" value="Unassembled WGS sequence"/>
</dbReference>
<gene>
    <name evidence="6" type="ORF">H7313_00200</name>
</gene>
<dbReference type="FunFam" id="1.10.10.10:FF:000001">
    <property type="entry name" value="LysR family transcriptional regulator"/>
    <property type="match status" value="1"/>
</dbReference>
<evidence type="ECO:0000313" key="7">
    <source>
        <dbReference type="Proteomes" id="UP000587396"/>
    </source>
</evidence>
<dbReference type="InterPro" id="IPR036390">
    <property type="entry name" value="WH_DNA-bd_sf"/>
</dbReference>
<keyword evidence="7" id="KW-1185">Reference proteome</keyword>
<dbReference type="InterPro" id="IPR005119">
    <property type="entry name" value="LysR_subst-bd"/>
</dbReference>
<dbReference type="SUPFAM" id="SSF53850">
    <property type="entry name" value="Periplasmic binding protein-like II"/>
    <property type="match status" value="1"/>
</dbReference>
<evidence type="ECO:0000259" key="5">
    <source>
        <dbReference type="PROSITE" id="PS50931"/>
    </source>
</evidence>
<dbReference type="RefSeq" id="WP_185903871.1">
    <property type="nucleotide sequence ID" value="NZ_JACMSE010000001.1"/>
</dbReference>
<evidence type="ECO:0000256" key="1">
    <source>
        <dbReference type="ARBA" id="ARBA00009437"/>
    </source>
</evidence>
<comment type="similarity">
    <text evidence="1">Belongs to the LysR transcriptional regulatory family.</text>
</comment>
<comment type="caution">
    <text evidence="6">The sequence shown here is derived from an EMBL/GenBank/DDBJ whole genome shotgun (WGS) entry which is preliminary data.</text>
</comment>
<dbReference type="AlphaFoldDB" id="A0A842JD20"/>
<dbReference type="SUPFAM" id="SSF46785">
    <property type="entry name" value="Winged helix' DNA-binding domain"/>
    <property type="match status" value="1"/>
</dbReference>
<evidence type="ECO:0000256" key="3">
    <source>
        <dbReference type="ARBA" id="ARBA00023125"/>
    </source>
</evidence>
<dbReference type="InterPro" id="IPR036388">
    <property type="entry name" value="WH-like_DNA-bd_sf"/>
</dbReference>
<dbReference type="GO" id="GO:0032993">
    <property type="term" value="C:protein-DNA complex"/>
    <property type="evidence" value="ECO:0007669"/>
    <property type="project" value="TreeGrafter"/>
</dbReference>
<dbReference type="Gene3D" id="1.10.10.10">
    <property type="entry name" value="Winged helix-like DNA-binding domain superfamily/Winged helix DNA-binding domain"/>
    <property type="match status" value="1"/>
</dbReference>
<dbReference type="Pfam" id="PF00126">
    <property type="entry name" value="HTH_1"/>
    <property type="match status" value="1"/>
</dbReference>
<proteinExistence type="inferred from homology"/>
<name>A0A842JD20_9ACTN</name>
<keyword evidence="3" id="KW-0238">DNA-binding</keyword>
<dbReference type="Gene3D" id="3.40.190.10">
    <property type="entry name" value="Periplasmic binding protein-like II"/>
    <property type="match status" value="2"/>
</dbReference>
<dbReference type="Pfam" id="PF03466">
    <property type="entry name" value="LysR_substrate"/>
    <property type="match status" value="1"/>
</dbReference>
<reference evidence="6 7" key="1">
    <citation type="submission" date="2020-08" db="EMBL/GenBank/DDBJ databases">
        <authorList>
            <person name="Liu C."/>
            <person name="Sun Q."/>
        </authorList>
    </citation>
    <scope>NUCLEOTIDE SEQUENCE [LARGE SCALE GENOMIC DNA]</scope>
    <source>
        <strain evidence="6 7">N22</strain>
    </source>
</reference>
<dbReference type="EMBL" id="JACMSE010000001">
    <property type="protein sequence ID" value="MBC2887795.1"/>
    <property type="molecule type" value="Genomic_DNA"/>
</dbReference>
<dbReference type="CDD" id="cd05466">
    <property type="entry name" value="PBP2_LTTR_substrate"/>
    <property type="match status" value="1"/>
</dbReference>
<dbReference type="PANTHER" id="PTHR30346">
    <property type="entry name" value="TRANSCRIPTIONAL DUAL REGULATOR HCAR-RELATED"/>
    <property type="match status" value="1"/>
</dbReference>
<dbReference type="PANTHER" id="PTHR30346:SF0">
    <property type="entry name" value="HCA OPERON TRANSCRIPTIONAL ACTIVATOR HCAR"/>
    <property type="match status" value="1"/>
</dbReference>
<protein>
    <submittedName>
        <fullName evidence="6">LysR family transcriptional regulator</fullName>
    </submittedName>
</protein>
<dbReference type="PROSITE" id="PS50931">
    <property type="entry name" value="HTH_LYSR"/>
    <property type="match status" value="1"/>
</dbReference>
<sequence>MNIKQIRYFASVVELGSLSAAAKERFVTVQAVSKAIADLERELGHSLFVRESRGVHPTPFGKAFYQKAALVLKGFSELEAFAKEYREHESASALRLALCSPAFYGNAQARASIALFAKRGLGVDVSVALDTGTEGIAKLRAGGYDALITIGAFSNAAVDCVSVGTVSPGVVMAKNHPLAGRDSVSLADLADYPVSLSSEFDNFNESIVTMYRKRKTDMSFITLDPHGFDRHIMVENGVCLMVYIPALGEMYPGTVIRPIASGDAVAVPICLVSLKDRKTSSYLAFERWLAGELVVLGGGAPTASTK</sequence>
<dbReference type="InterPro" id="IPR000847">
    <property type="entry name" value="LysR_HTH_N"/>
</dbReference>
<feature type="domain" description="HTH lysR-type" evidence="5">
    <location>
        <begin position="1"/>
        <end position="58"/>
    </location>
</feature>
<accession>A0A842JD20</accession>
<dbReference type="GO" id="GO:0003677">
    <property type="term" value="F:DNA binding"/>
    <property type="evidence" value="ECO:0007669"/>
    <property type="project" value="UniProtKB-KW"/>
</dbReference>